<evidence type="ECO:0000313" key="4">
    <source>
        <dbReference type="EMBL" id="KFN85918.1"/>
    </source>
</evidence>
<name>A0A091C8F2_STREI</name>
<dbReference type="PANTHER" id="PTHR42760:SF40">
    <property type="entry name" value="3-OXOACYL-[ACYL-CARRIER-PROTEIN] REDUCTASE, CHLOROPLASTIC"/>
    <property type="match status" value="1"/>
</dbReference>
<dbReference type="InterPro" id="IPR057326">
    <property type="entry name" value="KR_dom"/>
</dbReference>
<dbReference type="AlphaFoldDB" id="A0A091C8F2"/>
<evidence type="ECO:0000313" key="7">
    <source>
        <dbReference type="Proteomes" id="UP000182793"/>
    </source>
</evidence>
<keyword evidence="7" id="KW-1185">Reference proteome</keyword>
<dbReference type="NCBIfam" id="NF009466">
    <property type="entry name" value="PRK12826.1-2"/>
    <property type="match status" value="1"/>
</dbReference>
<dbReference type="PROSITE" id="PS00061">
    <property type="entry name" value="ADH_SHORT"/>
    <property type="match status" value="1"/>
</dbReference>
<gene>
    <name evidence="4" type="ORF">H702_09575</name>
    <name evidence="5" type="ORF">SAMN02910290_00939</name>
</gene>
<dbReference type="EC" id="1.1.1.36" evidence="4"/>
<dbReference type="FunFam" id="3.40.50.720:FF:000173">
    <property type="entry name" value="3-oxoacyl-[acyl-carrier protein] reductase"/>
    <property type="match status" value="1"/>
</dbReference>
<evidence type="ECO:0000259" key="3">
    <source>
        <dbReference type="SMART" id="SM00822"/>
    </source>
</evidence>
<proteinExistence type="inferred from homology"/>
<keyword evidence="2 4" id="KW-0560">Oxidoreductase</keyword>
<dbReference type="InterPro" id="IPR036291">
    <property type="entry name" value="NAD(P)-bd_dom_sf"/>
</dbReference>
<sequence>MKVAIVTGGTRGIGKAISTELHKEGYQVLAIYAGNDAKANALKEELPGLETYKCDVSDAKAVQKLVTTIFRQYGHIDCLVNNAGIIRDGYFLMMSEEKWQEVLNINLMGLVNMTKAVLRIMKAKHIHGKVVNISSTSGVAGQVGQANYSASKGAIIAVTKTLAKEFAKDNITVNCVSPGFIETDMTSELQNKDEIAEHLIPLGRFGRPEEVAWAVAFLVSDKANYITGKNLVIDGGMIND</sequence>
<dbReference type="InterPro" id="IPR020904">
    <property type="entry name" value="Sc_DH/Rdtase_CS"/>
</dbReference>
<dbReference type="PRINTS" id="PR00080">
    <property type="entry name" value="SDRFAMILY"/>
</dbReference>
<protein>
    <submittedName>
        <fullName evidence="4">3-ketoacyl-ACP reductase</fullName>
        <ecNumber evidence="4">1.1.1.36</ecNumber>
    </submittedName>
    <submittedName>
        <fullName evidence="5">CylG protein</fullName>
    </submittedName>
</protein>
<dbReference type="Gene3D" id="3.40.50.720">
    <property type="entry name" value="NAD(P)-binding Rossmann-like Domain"/>
    <property type="match status" value="1"/>
</dbReference>
<evidence type="ECO:0000313" key="6">
    <source>
        <dbReference type="Proteomes" id="UP000029382"/>
    </source>
</evidence>
<dbReference type="PRINTS" id="PR00081">
    <property type="entry name" value="GDHRDH"/>
</dbReference>
<dbReference type="GO" id="GO:0018454">
    <property type="term" value="F:acetoacetyl-CoA reductase activity"/>
    <property type="evidence" value="ECO:0007669"/>
    <property type="project" value="UniProtKB-EC"/>
</dbReference>
<reference evidence="5" key="3">
    <citation type="submission" date="2016-10" db="EMBL/GenBank/DDBJ databases">
        <authorList>
            <person name="de Groot N.N."/>
        </authorList>
    </citation>
    <scope>NUCLEOTIDE SEQUENCE</scope>
    <source>
        <strain evidence="5">JB1</strain>
    </source>
</reference>
<dbReference type="RefSeq" id="WP_027968043.1">
    <property type="nucleotide sequence ID" value="NZ_AUZH01000035.1"/>
</dbReference>
<reference evidence="7" key="2">
    <citation type="submission" date="2016-10" db="EMBL/GenBank/DDBJ databases">
        <authorList>
            <person name="Varghese N."/>
            <person name="Submissions S."/>
        </authorList>
    </citation>
    <scope>NUCLEOTIDE SEQUENCE [LARGE SCALE GENOMIC DNA]</scope>
    <source>
        <strain evidence="7">JB1</strain>
    </source>
</reference>
<dbReference type="EMBL" id="AUZH01000035">
    <property type="protein sequence ID" value="KFN85918.1"/>
    <property type="molecule type" value="Genomic_DNA"/>
</dbReference>
<dbReference type="SUPFAM" id="SSF51735">
    <property type="entry name" value="NAD(P)-binding Rossmann-fold domains"/>
    <property type="match status" value="1"/>
</dbReference>
<comment type="similarity">
    <text evidence="1">Belongs to the short-chain dehydrogenases/reductases (SDR) family.</text>
</comment>
<feature type="domain" description="Ketoreductase" evidence="3">
    <location>
        <begin position="2"/>
        <end position="179"/>
    </location>
</feature>
<organism evidence="4 6">
    <name type="scientific">Streptococcus equinus JB1</name>
    <dbReference type="NCBI Taxonomy" id="1294274"/>
    <lineage>
        <taxon>Bacteria</taxon>
        <taxon>Bacillati</taxon>
        <taxon>Bacillota</taxon>
        <taxon>Bacilli</taxon>
        <taxon>Lactobacillales</taxon>
        <taxon>Streptococcaceae</taxon>
        <taxon>Streptococcus</taxon>
    </lineage>
</organism>
<dbReference type="PANTHER" id="PTHR42760">
    <property type="entry name" value="SHORT-CHAIN DEHYDROGENASES/REDUCTASES FAMILY MEMBER"/>
    <property type="match status" value="1"/>
</dbReference>
<dbReference type="GO" id="GO:0030497">
    <property type="term" value="P:fatty acid elongation"/>
    <property type="evidence" value="ECO:0007669"/>
    <property type="project" value="TreeGrafter"/>
</dbReference>
<dbReference type="NCBIfam" id="NF005559">
    <property type="entry name" value="PRK07231.1"/>
    <property type="match status" value="1"/>
</dbReference>
<dbReference type="Pfam" id="PF13561">
    <property type="entry name" value="adh_short_C2"/>
    <property type="match status" value="1"/>
</dbReference>
<evidence type="ECO:0000256" key="2">
    <source>
        <dbReference type="ARBA" id="ARBA00023002"/>
    </source>
</evidence>
<accession>A0A091C8F2</accession>
<dbReference type="Proteomes" id="UP000029382">
    <property type="component" value="Unassembled WGS sequence"/>
</dbReference>
<evidence type="ECO:0000256" key="1">
    <source>
        <dbReference type="ARBA" id="ARBA00006484"/>
    </source>
</evidence>
<reference evidence="4 6" key="1">
    <citation type="journal article" date="2014" name="Genome Announc.">
        <title>Draft Genome Sequences of Streptococcus bovis Strains ATCC 33317 and JB1.</title>
        <authorList>
            <person name="Benahmed F.H."/>
            <person name="Gopinath G.R."/>
            <person name="Harbottle H."/>
            <person name="Cotta M.A."/>
            <person name="Luo Y."/>
            <person name="Henderson C."/>
            <person name="Teri P."/>
            <person name="Soppet D."/>
            <person name="Rasmussen M."/>
            <person name="Whitehead T.R."/>
            <person name="Davidson M."/>
        </authorList>
    </citation>
    <scope>NUCLEOTIDE SEQUENCE [LARGE SCALE GENOMIC DNA]</scope>
    <source>
        <strain evidence="4 6">JB1</strain>
    </source>
</reference>
<evidence type="ECO:0000313" key="5">
    <source>
        <dbReference type="EMBL" id="SFL21659.1"/>
    </source>
</evidence>
<dbReference type="SMART" id="SM00822">
    <property type="entry name" value="PKS_KR"/>
    <property type="match status" value="1"/>
</dbReference>
<dbReference type="Proteomes" id="UP000182793">
    <property type="component" value="Unassembled WGS sequence"/>
</dbReference>
<dbReference type="InterPro" id="IPR002347">
    <property type="entry name" value="SDR_fam"/>
</dbReference>
<dbReference type="EMBL" id="FOTG01000004">
    <property type="protein sequence ID" value="SFL21659.1"/>
    <property type="molecule type" value="Genomic_DNA"/>
</dbReference>